<reference evidence="1 2" key="1">
    <citation type="submission" date="2022-06" db="EMBL/GenBank/DDBJ databases">
        <title>Mycolicibacterium sp. CAU 1645 isolated from seawater.</title>
        <authorList>
            <person name="Kim W."/>
        </authorList>
    </citation>
    <scope>NUCLEOTIDE SEQUENCE [LARGE SCALE GENOMIC DNA]</scope>
    <source>
        <strain evidence="1 2">CAU 1645</strain>
    </source>
</reference>
<evidence type="ECO:0000313" key="2">
    <source>
        <dbReference type="Proteomes" id="UP001651690"/>
    </source>
</evidence>
<organism evidence="1 2">
    <name type="scientific">Mycolicibacterium arenosum</name>
    <dbReference type="NCBI Taxonomy" id="2952157"/>
    <lineage>
        <taxon>Bacteria</taxon>
        <taxon>Bacillati</taxon>
        <taxon>Actinomycetota</taxon>
        <taxon>Actinomycetes</taxon>
        <taxon>Mycobacteriales</taxon>
        <taxon>Mycobacteriaceae</taxon>
        <taxon>Mycolicibacterium</taxon>
    </lineage>
</organism>
<accession>A0ABT1LW78</accession>
<comment type="caution">
    <text evidence="1">The sequence shown here is derived from an EMBL/GenBank/DDBJ whole genome shotgun (WGS) entry which is preliminary data.</text>
</comment>
<keyword evidence="2" id="KW-1185">Reference proteome</keyword>
<sequence>MTRRKPPLTLATITPRERHHLETCVHEAAHAVLGVTFGGQLRSAAVSNSRVWGVEGLASFADTPHGRDPEIAYAGPWAQAKFRAGGRDNRPTQRQVLAILNRGGGYKDDRMLIASGGTHLGHFVTPLIERTWPAVMRVARRLYDTGEATHADVCAALGITDGGGPTSAQLAGLRSGMHRVPA</sequence>
<protein>
    <submittedName>
        <fullName evidence="1">Uncharacterized protein</fullName>
    </submittedName>
</protein>
<dbReference type="Proteomes" id="UP001651690">
    <property type="component" value="Unassembled WGS sequence"/>
</dbReference>
<proteinExistence type="predicted"/>
<gene>
    <name evidence="1" type="ORF">NM203_02980</name>
</gene>
<dbReference type="EMBL" id="JANDBD010000001">
    <property type="protein sequence ID" value="MCP9271148.1"/>
    <property type="molecule type" value="Genomic_DNA"/>
</dbReference>
<evidence type="ECO:0000313" key="1">
    <source>
        <dbReference type="EMBL" id="MCP9271148.1"/>
    </source>
</evidence>
<dbReference type="RefSeq" id="WP_255058117.1">
    <property type="nucleotide sequence ID" value="NZ_JANDBD010000001.1"/>
</dbReference>
<name>A0ABT1LW78_9MYCO</name>